<feature type="domain" description="GmrSD restriction endonucleases N-terminal" evidence="1">
    <location>
        <begin position="10"/>
        <end position="181"/>
    </location>
</feature>
<dbReference type="InterPro" id="IPR057156">
    <property type="entry name" value="DUF7834"/>
</dbReference>
<proteinExistence type="predicted"/>
<evidence type="ECO:0000259" key="1">
    <source>
        <dbReference type="Pfam" id="PF03235"/>
    </source>
</evidence>
<accession>A0ABS2PSA0</accession>
<gene>
    <name evidence="3" type="ORF">JOC28_001101</name>
</gene>
<evidence type="ECO:0000313" key="3">
    <source>
        <dbReference type="EMBL" id="MBM7642803.1"/>
    </source>
</evidence>
<dbReference type="Proteomes" id="UP000697472">
    <property type="component" value="Unassembled WGS sequence"/>
</dbReference>
<sequence>MDVRFTQKTIGDLLREENLHIPSYQRPYKWGRKQIRHLFYDLKNSLEQDETSKYQIGSLILHRQEDGQCAIVDGQQRLISISLFLHALGHFEEYAGASKLLNQEFSNISLEHAQENHQEWQNLIELVGKAKEEVCNFMLTNCYLSVIELPSDKLAEAFQLFDSQNNRGKSLEPHDLLKAYHLRSIPNKEQNEETIIDWERIVSHNQLNLKDLFDKHLFRIRRWANGETGLTKKRYGSYLRFTEDFIDDFKGVNLTEENYPYLKIYKDLSDNNIAFPINLTMPMINGRAFFDYIKESHDSLVRLERILKELETEEVAKIINRKESKFQRTRNLFDNAVALFVDRFGQEALTQEIIEVLLIWSYYPRIKASRILDSTLANYAAGGRFQNNDVQKLLQVMNQSLSPNDFLMRVDRDKFDNWNLKDLLEEIEK</sequence>
<evidence type="ECO:0000259" key="2">
    <source>
        <dbReference type="Pfam" id="PF25202"/>
    </source>
</evidence>
<dbReference type="PANTHER" id="PTHR35149">
    <property type="entry name" value="SLL5132 PROTEIN"/>
    <property type="match status" value="1"/>
</dbReference>
<dbReference type="InterPro" id="IPR004919">
    <property type="entry name" value="GmrSD_N"/>
</dbReference>
<reference evidence="3 4" key="1">
    <citation type="submission" date="2021-01" db="EMBL/GenBank/DDBJ databases">
        <title>Genomic Encyclopedia of Type Strains, Phase IV (KMG-IV): sequencing the most valuable type-strain genomes for metagenomic binning, comparative biology and taxonomic classification.</title>
        <authorList>
            <person name="Goeker M."/>
        </authorList>
    </citation>
    <scope>NUCLEOTIDE SEQUENCE [LARGE SCALE GENOMIC DNA]</scope>
    <source>
        <strain evidence="3 4">DSM 27382</strain>
    </source>
</reference>
<dbReference type="EMBL" id="JAFBEH010000019">
    <property type="protein sequence ID" value="MBM7642803.1"/>
    <property type="molecule type" value="Genomic_DNA"/>
</dbReference>
<protein>
    <submittedName>
        <fullName evidence="3">Uncharacterized protein with ParB-like and HNH nuclease domain</fullName>
    </submittedName>
</protein>
<name>A0ABS2PSA0_9STRE</name>
<dbReference type="Pfam" id="PF03235">
    <property type="entry name" value="GmrSD_N"/>
    <property type="match status" value="1"/>
</dbReference>
<comment type="caution">
    <text evidence="3">The sequence shown here is derived from an EMBL/GenBank/DDBJ whole genome shotgun (WGS) entry which is preliminary data.</text>
</comment>
<keyword evidence="4" id="KW-1185">Reference proteome</keyword>
<dbReference type="PANTHER" id="PTHR35149:SF2">
    <property type="entry name" value="DUF262 DOMAIN-CONTAINING PROTEIN"/>
    <property type="match status" value="1"/>
</dbReference>
<evidence type="ECO:0000313" key="4">
    <source>
        <dbReference type="Proteomes" id="UP000697472"/>
    </source>
</evidence>
<organism evidence="3 4">
    <name type="scientific">Streptococcus loxodontisalivarius</name>
    <dbReference type="NCBI Taxonomy" id="1349415"/>
    <lineage>
        <taxon>Bacteria</taxon>
        <taxon>Bacillati</taxon>
        <taxon>Bacillota</taxon>
        <taxon>Bacilli</taxon>
        <taxon>Lactobacillales</taxon>
        <taxon>Streptococcaceae</taxon>
        <taxon>Streptococcus</taxon>
    </lineage>
</organism>
<dbReference type="Pfam" id="PF25202">
    <property type="entry name" value="DUF7834"/>
    <property type="match status" value="1"/>
</dbReference>
<feature type="domain" description="DUF7834" evidence="2">
    <location>
        <begin position="192"/>
        <end position="412"/>
    </location>
</feature>
<dbReference type="RefSeq" id="WP_239548884.1">
    <property type="nucleotide sequence ID" value="NZ_JAFBEH010000019.1"/>
</dbReference>